<gene>
    <name evidence="2" type="ORF">C1880_04920</name>
</gene>
<name>A0A369LBX5_9ACTN</name>
<dbReference type="Proteomes" id="UP000253792">
    <property type="component" value="Unassembled WGS sequence"/>
</dbReference>
<protein>
    <submittedName>
        <fullName evidence="2">Asp23/Gls24 family envelope stress response protein</fullName>
    </submittedName>
</protein>
<reference evidence="2 3" key="1">
    <citation type="journal article" date="2018" name="Elife">
        <title>Discovery and characterization of a prevalent human gut bacterial enzyme sufficient for the inactivation of a family of plant toxins.</title>
        <authorList>
            <person name="Koppel N."/>
            <person name="Bisanz J.E."/>
            <person name="Pandelia M.E."/>
            <person name="Turnbaugh P.J."/>
            <person name="Balskus E.P."/>
        </authorList>
    </citation>
    <scope>NUCLEOTIDE SEQUENCE [LARGE SCALE GENOMIC DNA]</scope>
    <source>
        <strain evidence="3">anaerobia AP69FAA</strain>
    </source>
</reference>
<dbReference type="AlphaFoldDB" id="A0A369LBX5"/>
<comment type="similarity">
    <text evidence="1">Belongs to the asp23 family.</text>
</comment>
<sequence length="117" mass="11809">MSDLTVDGMALAPGVVETIVSIAVADVDGVASVGNALAASRGIRGVLGGKPSTSGIEIAADENDKLQISVRIDVYYGHVLPDVAAAVRQSVADAVASQVGAQVGSVDVYIDGVQFNR</sequence>
<evidence type="ECO:0000313" key="3">
    <source>
        <dbReference type="Proteomes" id="UP000253792"/>
    </source>
</evidence>
<dbReference type="EMBL" id="PPTP01000003">
    <property type="protein sequence ID" value="RDB56219.1"/>
    <property type="molecule type" value="Genomic_DNA"/>
</dbReference>
<dbReference type="InterPro" id="IPR005531">
    <property type="entry name" value="Asp23"/>
</dbReference>
<keyword evidence="3" id="KW-1185">Reference proteome</keyword>
<proteinExistence type="inferred from homology"/>
<accession>A0A369LBX5</accession>
<dbReference type="Pfam" id="PF03780">
    <property type="entry name" value="Asp23"/>
    <property type="match status" value="1"/>
</dbReference>
<evidence type="ECO:0000256" key="1">
    <source>
        <dbReference type="ARBA" id="ARBA00005721"/>
    </source>
</evidence>
<comment type="caution">
    <text evidence="2">The sequence shown here is derived from an EMBL/GenBank/DDBJ whole genome shotgun (WGS) entry which is preliminary data.</text>
</comment>
<dbReference type="OrthoDB" id="3177640at2"/>
<organism evidence="2 3">
    <name type="scientific">Senegalimassilia anaerobia</name>
    <dbReference type="NCBI Taxonomy" id="1473216"/>
    <lineage>
        <taxon>Bacteria</taxon>
        <taxon>Bacillati</taxon>
        <taxon>Actinomycetota</taxon>
        <taxon>Coriobacteriia</taxon>
        <taxon>Coriobacteriales</taxon>
        <taxon>Coriobacteriaceae</taxon>
        <taxon>Senegalimassilia</taxon>
    </lineage>
</organism>
<dbReference type="STRING" id="1034345.GCA_000236865_00533"/>
<dbReference type="RefSeq" id="WP_114620511.1">
    <property type="nucleotide sequence ID" value="NZ_DBEZZD010000045.1"/>
</dbReference>
<evidence type="ECO:0000313" key="2">
    <source>
        <dbReference type="EMBL" id="RDB56219.1"/>
    </source>
</evidence>
<dbReference type="PANTHER" id="PTHR34297">
    <property type="entry name" value="HYPOTHETICAL CYTOSOLIC PROTEIN-RELATED"/>
    <property type="match status" value="1"/>
</dbReference>